<dbReference type="PANTHER" id="PTHR46343:SF2">
    <property type="entry name" value="SUSHI_VON WILLEBRAND FACTOR TYPE A_EGF_PENTRAXIN DOMAIN-CONTAINING 1"/>
    <property type="match status" value="1"/>
</dbReference>
<evidence type="ECO:0000259" key="2">
    <source>
        <dbReference type="PROSITE" id="PS50873"/>
    </source>
</evidence>
<sequence length="2158" mass="223943">MKTITHQIIIKPCLFLMVFLIQSFVFSQTQPFYIDSDSGESNSLSISADVTLSKDVLADCTANDFTLANLYLADENGNPLANTCTPGTTQSAFIYVKFAANTNANRYSLFLDYDVYVNGEEGEHRSACLYEKQAIPVGQNLRLQEINWTCGDRIELKNFYMAWQSTSNASCGTNPAKCYQNPPGFVVNAPLIANFTSASNCDSYVVQLTSTTTGGDINNPYTYKWDINNDGSVEYTTANPSHNFGVPGTYQVKLQVTDAVGKVDSQIHAITVNPILQNLTLTSSIIACSGGNTGEILASGVTGGVGNYTYSISPKPSGYVQNGAQFTNLPAGSYTVTVSDENNCTISADTTISVAESTTPSITAPANFTVEGCTTAEIKNNGSTALSFSTTPVNITTTEFTAEGGTFTESNVSITYQDAQFGTCPIVITRTFTITNDCGNSASATQTINIADTIAPVFAALPSPSTIECGATPNFAQATATDACGGEVNLTFVDVTTPGSCDGTYAITRTWTATDACGNASTASQTININDTTAPVFASLPAPSTIECGATPNFAQATATDACGGEVTLTYEDTTTPGSCEGAYAITRTWTATDACGNASTASQTININDTTAPVFAALPAPSIIECGATPNFTQASATDACGDEVNLTFVDVTTTGSCDGTYAITRTWTATDACGNASTASQTININDTTAPVFAALPAPSTIECGATPNFAQATATDACGGEVSLSYEDITTPGSCDGTYAITRTWTAIDACGNASTASQTININDTTAPVFAALPAPSTIECGATPNFAQASALDACGGEVTLTYEDTTSPGSCEGAYAITRTWTATDACGNASTASQTININDTTAPVFAALPDETTIDCEQTPSFVQATATDACDSDITLTFEDVTTPGLCEGAYTITRTWTATDNCGNASTAAQIINVQDITAPVFAALPNESTIECSETPSFAQATAVDACGSSVTLTFKDVTTDGACSGAYTVTRTWTAIDTCGNASTASQVINVMDTTGPTITTLASDLVVECDGNGNNGAFDAWLNSNGGAVASDGCSTNLTWSNNYDGSTSDCSKPVIVTFTVTDECGNTSTTTGSYSIMDSNPPVITAASDVTVESDGKGNIQDLQNWLDTNGGATATDDCSAISWSNNFTSLSDLCGPTGAATVTFTATDGCGNASSTTATFTIIDTIVPVISPLPDVTTIECTETPNFAPVTAIDSCGSPVTLSFIDTTTQGECDNTYSITRTWTATDFCGNTATASQTINVQDTTAPVFEPLPAESTIDCDATPSFAQASATDACGSEVTLTFEDTTTAGNCENTYSVTRIWTAIDTCGNVATASQTINVQDTTAPVISALPAESTIECGATPNFAEATATDSCGSEVSLTFEDTTTAGECEGAYSITRTWTATDACGNASTASQTINVQDTTAPVISALPAESTIECGATPAFAQAIATDACGSEVSLTFEEVTTPGSTEGVSAITRTWTAVDACGNVSTASQTINVQDNTAPVFAELPADSTIECGATPNFAEATATDVCSTEVTLSFEDITTAGECEGTYAITRIWTATDAYGNASTASQTINVQDTTPPVFAALPAETTVDCDVTPSFAEASATDTCGSEVTLTFEDTTTAGECEGAYSITRTWTATDACGNASTASQTIHVQDTTPPVFAALPAETTVDCDVTPSFAEASATDSCGSEVTLTFEDTTTAGECEGAYSITRTWTATDACGNASTASQTINVQDTTPPVFAALPAETTVDCDVTPSFAEASATDTCGSEVTLTFEDTTTAGECEGAYSITRTWTATDACGNASTASQTINVQDTTPPVFTALPAETTVNCDVTPSFAEASATDTCGSEVTLTFEDITTAGECEGAYSITRTWTATDACGNASTASQTINVLDTTPPSLVTEYDSELTIACDNIPTAPELVFEDACSSNINVVFTETSTASESSPDYVITRTWTATDTCENEAVYNQIINVNPANVITTTDTELCNGDDINFDLFELLSGSYDTNGQWTVVTGNASLDGSLFNPYQLELGTYSFMYSLSDEFCTTETVVNITLNDDCVVLPCGAEDVIISKAVTTYADGKNDFFTVTGVESCGFTVELQIFNRWGALIYESKNYQNDWNGASSKASIGNSNYVPTGTYYYIVNLKNSGLQPFAGPIYVATK</sequence>
<dbReference type="InterPro" id="IPR043555">
    <property type="entry name" value="SRPX-like"/>
</dbReference>
<dbReference type="EMBL" id="SOBW01000008">
    <property type="protein sequence ID" value="TDU40219.1"/>
    <property type="molecule type" value="Genomic_DNA"/>
</dbReference>
<dbReference type="InterPro" id="IPR002016">
    <property type="entry name" value="Haem_peroxidase"/>
</dbReference>
<dbReference type="PANTHER" id="PTHR46343">
    <property type="entry name" value="HYR DOMAIN-CONTAINING PROTEIN"/>
    <property type="match status" value="1"/>
</dbReference>
<dbReference type="RefSeq" id="WP_133758249.1">
    <property type="nucleotide sequence ID" value="NZ_SOBW01000008.1"/>
</dbReference>
<keyword evidence="4" id="KW-1185">Reference proteome</keyword>
<protein>
    <submittedName>
        <fullName evidence="3">Gliding motility-associated-like protein</fullName>
    </submittedName>
</protein>
<dbReference type="OrthoDB" id="599464at2"/>
<dbReference type="PROSITE" id="PS50873">
    <property type="entry name" value="PEROXIDASE_4"/>
    <property type="match status" value="1"/>
</dbReference>
<dbReference type="InterPro" id="IPR022409">
    <property type="entry name" value="PKD/Chitinase_dom"/>
</dbReference>
<dbReference type="GO" id="GO:0006979">
    <property type="term" value="P:response to oxidative stress"/>
    <property type="evidence" value="ECO:0007669"/>
    <property type="project" value="InterPro"/>
</dbReference>
<dbReference type="SUPFAM" id="SSF49299">
    <property type="entry name" value="PKD domain"/>
    <property type="match status" value="1"/>
</dbReference>
<evidence type="ECO:0000259" key="1">
    <source>
        <dbReference type="PROSITE" id="PS50093"/>
    </source>
</evidence>
<dbReference type="CDD" id="cd00146">
    <property type="entry name" value="PKD"/>
    <property type="match status" value="1"/>
</dbReference>
<accession>A0A4R7Q0U6</accession>
<dbReference type="Pfam" id="PF13585">
    <property type="entry name" value="CHU_C"/>
    <property type="match status" value="1"/>
</dbReference>
<dbReference type="PROSITE" id="PS50093">
    <property type="entry name" value="PKD"/>
    <property type="match status" value="1"/>
</dbReference>
<organism evidence="3 4">
    <name type="scientific">Gelidibacter sediminis</name>
    <dbReference type="NCBI Taxonomy" id="1608710"/>
    <lineage>
        <taxon>Bacteria</taxon>
        <taxon>Pseudomonadati</taxon>
        <taxon>Bacteroidota</taxon>
        <taxon>Flavobacteriia</taxon>
        <taxon>Flavobacteriales</taxon>
        <taxon>Flavobacteriaceae</taxon>
        <taxon>Gelidibacter</taxon>
    </lineage>
</organism>
<dbReference type="GO" id="GO:0004601">
    <property type="term" value="F:peroxidase activity"/>
    <property type="evidence" value="ECO:0007669"/>
    <property type="project" value="InterPro"/>
</dbReference>
<feature type="domain" description="PKD" evidence="1">
    <location>
        <begin position="193"/>
        <end position="272"/>
    </location>
</feature>
<dbReference type="InterPro" id="IPR035986">
    <property type="entry name" value="PKD_dom_sf"/>
</dbReference>
<evidence type="ECO:0000313" key="4">
    <source>
        <dbReference type="Proteomes" id="UP000294689"/>
    </source>
</evidence>
<dbReference type="Gene3D" id="2.60.40.10">
    <property type="entry name" value="Immunoglobulins"/>
    <property type="match status" value="16"/>
</dbReference>
<dbReference type="GO" id="GO:0020037">
    <property type="term" value="F:heme binding"/>
    <property type="evidence" value="ECO:0007669"/>
    <property type="project" value="InterPro"/>
</dbReference>
<gene>
    <name evidence="3" type="ORF">BXY82_2265</name>
</gene>
<dbReference type="SMART" id="SM00089">
    <property type="entry name" value="PKD"/>
    <property type="match status" value="2"/>
</dbReference>
<comment type="caution">
    <text evidence="3">The sequence shown here is derived from an EMBL/GenBank/DDBJ whole genome shotgun (WGS) entry which is preliminary data.</text>
</comment>
<dbReference type="Proteomes" id="UP000294689">
    <property type="component" value="Unassembled WGS sequence"/>
</dbReference>
<dbReference type="InterPro" id="IPR000601">
    <property type="entry name" value="PKD_dom"/>
</dbReference>
<feature type="domain" description="Plant heme peroxidase family profile" evidence="2">
    <location>
        <begin position="500"/>
        <end position="742"/>
    </location>
</feature>
<name>A0A4R7Q0U6_9FLAO</name>
<evidence type="ECO:0000313" key="3">
    <source>
        <dbReference type="EMBL" id="TDU40219.1"/>
    </source>
</evidence>
<dbReference type="InterPro" id="IPR013783">
    <property type="entry name" value="Ig-like_fold"/>
</dbReference>
<reference evidence="3 4" key="1">
    <citation type="submission" date="2019-03" db="EMBL/GenBank/DDBJ databases">
        <title>Genomic Encyclopedia of Archaeal and Bacterial Type Strains, Phase II (KMG-II): from individual species to whole genera.</title>
        <authorList>
            <person name="Goeker M."/>
        </authorList>
    </citation>
    <scope>NUCLEOTIDE SEQUENCE [LARGE SCALE GENOMIC DNA]</scope>
    <source>
        <strain evidence="3 4">DSM 28135</strain>
    </source>
</reference>
<dbReference type="Pfam" id="PF23237">
    <property type="entry name" value="HYR_4C"/>
    <property type="match status" value="14"/>
</dbReference>
<dbReference type="InterPro" id="IPR057078">
    <property type="entry name" value="HYR-4C"/>
</dbReference>
<dbReference type="Pfam" id="PF18911">
    <property type="entry name" value="PKD_4"/>
    <property type="match status" value="1"/>
</dbReference>
<proteinExistence type="predicted"/>